<proteinExistence type="predicted"/>
<dbReference type="RefSeq" id="WP_338110012.1">
    <property type="nucleotide sequence ID" value="NZ_JACHWJ010000001.1"/>
</dbReference>
<evidence type="ECO:0000313" key="2">
    <source>
        <dbReference type="EMBL" id="MBB2956271.1"/>
    </source>
</evidence>
<name>A0A7W4UKR8_9MICO</name>
<gene>
    <name evidence="2" type="ORF">FHX72_000383</name>
</gene>
<reference evidence="2 3" key="1">
    <citation type="submission" date="2020-08" db="EMBL/GenBank/DDBJ databases">
        <title>Sequencing the genomes of 1000 actinobacteria strains.</title>
        <authorList>
            <person name="Klenk H.-P."/>
        </authorList>
    </citation>
    <scope>NUCLEOTIDE SEQUENCE [LARGE SCALE GENOMIC DNA]</scope>
    <source>
        <strain evidence="2 3">DSM 20419</strain>
    </source>
</reference>
<feature type="compositionally biased region" description="Low complexity" evidence="1">
    <location>
        <begin position="1"/>
        <end position="18"/>
    </location>
</feature>
<evidence type="ECO:0000256" key="1">
    <source>
        <dbReference type="SAM" id="MobiDB-lite"/>
    </source>
</evidence>
<protein>
    <recommendedName>
        <fullName evidence="4">DUF4352 domain-containing protein</fullName>
    </recommendedName>
</protein>
<dbReference type="Proteomes" id="UP000545286">
    <property type="component" value="Unassembled WGS sequence"/>
</dbReference>
<feature type="region of interest" description="Disordered" evidence="1">
    <location>
        <begin position="1"/>
        <end position="30"/>
    </location>
</feature>
<sequence length="169" mass="17655">MTAEQTTAAPEASAETTAPVGDATSIPIGTEFTDAETGDVVTIVSAVRGNATEYYEATDNPNGEMIYLEVAVTPGEEFGGTISAADFYLLSGGEEVNYAASASDELEAAGYTYFDSASRRDGAHTGFIPIYVSETAATLPGAYIRPEAKILGEDTTIPEFRGDFELPAA</sequence>
<dbReference type="EMBL" id="JACHWJ010000001">
    <property type="protein sequence ID" value="MBB2956271.1"/>
    <property type="molecule type" value="Genomic_DNA"/>
</dbReference>
<dbReference type="AlphaFoldDB" id="A0A7W4UKR8"/>
<evidence type="ECO:0008006" key="4">
    <source>
        <dbReference type="Google" id="ProtNLM"/>
    </source>
</evidence>
<keyword evidence="3" id="KW-1185">Reference proteome</keyword>
<comment type="caution">
    <text evidence="2">The sequence shown here is derived from an EMBL/GenBank/DDBJ whole genome shotgun (WGS) entry which is preliminary data.</text>
</comment>
<organism evidence="2 3">
    <name type="scientific">Pseudoclavibacter helvolus</name>
    <dbReference type="NCBI Taxonomy" id="255205"/>
    <lineage>
        <taxon>Bacteria</taxon>
        <taxon>Bacillati</taxon>
        <taxon>Actinomycetota</taxon>
        <taxon>Actinomycetes</taxon>
        <taxon>Micrococcales</taxon>
        <taxon>Microbacteriaceae</taxon>
        <taxon>Pseudoclavibacter</taxon>
    </lineage>
</organism>
<accession>A0A7W4UKR8</accession>
<evidence type="ECO:0000313" key="3">
    <source>
        <dbReference type="Proteomes" id="UP000545286"/>
    </source>
</evidence>